<evidence type="ECO:0000313" key="1">
    <source>
        <dbReference type="EMBL" id="PKC67101.1"/>
    </source>
</evidence>
<accession>A0A2I1FPT9</accession>
<reference evidence="1 2" key="1">
    <citation type="submission" date="2017-10" db="EMBL/GenBank/DDBJ databases">
        <title>Extensive intraspecific genome diversity in a model arbuscular mycorrhizal fungus.</title>
        <authorList>
            <person name="Chen E.C.H."/>
            <person name="Morin E."/>
            <person name="Baudet D."/>
            <person name="Noel J."/>
            <person name="Ndikumana S."/>
            <person name="Charron P."/>
            <person name="St-Onge C."/>
            <person name="Giorgi J."/>
            <person name="Grigoriev I.V."/>
            <person name="Roux C."/>
            <person name="Martin F.M."/>
            <person name="Corradi N."/>
        </authorList>
    </citation>
    <scope>NUCLEOTIDE SEQUENCE [LARGE SCALE GENOMIC DNA]</scope>
    <source>
        <strain evidence="1 2">A1</strain>
    </source>
</reference>
<dbReference type="OrthoDB" id="2395297at2759"/>
<name>A0A2I1FPT9_9GLOM</name>
<dbReference type="EMBL" id="LLXH01000414">
    <property type="protein sequence ID" value="PKC67101.1"/>
    <property type="molecule type" value="Genomic_DNA"/>
</dbReference>
<sequence length="130" mass="15465">MIQEIAPRFQKLTQEMLADVEKYVIQGRMDSISIYPLLKHDYLNQPIYMKDLYNAVYQFHKKNNLGDGDASQMLQLLMDWKDSESLWIIKTQLDPISRRLVSLLWMSPIQRELYNQYNDIVIVDSTYNTN</sequence>
<dbReference type="Proteomes" id="UP000232688">
    <property type="component" value="Unassembled WGS sequence"/>
</dbReference>
<evidence type="ECO:0000313" key="2">
    <source>
        <dbReference type="Proteomes" id="UP000232688"/>
    </source>
</evidence>
<proteinExistence type="predicted"/>
<dbReference type="PANTHER" id="PTHR47718">
    <property type="entry name" value="OS01G0519700 PROTEIN"/>
    <property type="match status" value="1"/>
</dbReference>
<reference evidence="1 2" key="2">
    <citation type="submission" date="2017-10" db="EMBL/GenBank/DDBJ databases">
        <title>Genome analyses suggest a sexual origin of heterokaryosis in a supposedly ancient asexual fungus.</title>
        <authorList>
            <person name="Corradi N."/>
            <person name="Sedzielewska K."/>
            <person name="Noel J."/>
            <person name="Charron P."/>
            <person name="Farinelli L."/>
            <person name="Marton T."/>
            <person name="Kruger M."/>
            <person name="Pelin A."/>
            <person name="Brachmann A."/>
            <person name="Corradi N."/>
        </authorList>
    </citation>
    <scope>NUCLEOTIDE SEQUENCE [LARGE SCALE GENOMIC DNA]</scope>
    <source>
        <strain evidence="1 2">A1</strain>
    </source>
</reference>
<protein>
    <submittedName>
        <fullName evidence="1">Uncharacterized protein</fullName>
    </submittedName>
</protein>
<organism evidence="1 2">
    <name type="scientific">Rhizophagus irregularis</name>
    <dbReference type="NCBI Taxonomy" id="588596"/>
    <lineage>
        <taxon>Eukaryota</taxon>
        <taxon>Fungi</taxon>
        <taxon>Fungi incertae sedis</taxon>
        <taxon>Mucoromycota</taxon>
        <taxon>Glomeromycotina</taxon>
        <taxon>Glomeromycetes</taxon>
        <taxon>Glomerales</taxon>
        <taxon>Glomeraceae</taxon>
        <taxon>Rhizophagus</taxon>
    </lineage>
</organism>
<dbReference type="VEuPathDB" id="FungiDB:RhiirA1_458868"/>
<comment type="caution">
    <text evidence="1">The sequence shown here is derived from an EMBL/GenBank/DDBJ whole genome shotgun (WGS) entry which is preliminary data.</text>
</comment>
<dbReference type="AlphaFoldDB" id="A0A2I1FPT9"/>
<gene>
    <name evidence="1" type="ORF">RhiirA1_458868</name>
</gene>
<dbReference type="VEuPathDB" id="FungiDB:FUN_008173"/>
<dbReference type="VEuPathDB" id="FungiDB:RhiirFUN_007564"/>